<comment type="caution">
    <text evidence="3">The sequence shown here is derived from an EMBL/GenBank/DDBJ whole genome shotgun (WGS) entry which is preliminary data.</text>
</comment>
<gene>
    <name evidence="3" type="ORF">J0895_21345</name>
</gene>
<feature type="domain" description="HPt" evidence="2">
    <location>
        <begin position="1"/>
        <end position="46"/>
    </location>
</feature>
<dbReference type="PROSITE" id="PS50894">
    <property type="entry name" value="HPT"/>
    <property type="match status" value="1"/>
</dbReference>
<evidence type="ECO:0000259" key="2">
    <source>
        <dbReference type="PROSITE" id="PS50894"/>
    </source>
</evidence>
<proteinExistence type="predicted"/>
<keyword evidence="4" id="KW-1185">Reference proteome</keyword>
<evidence type="ECO:0000313" key="3">
    <source>
        <dbReference type="EMBL" id="MBO0351581.1"/>
    </source>
</evidence>
<keyword evidence="1" id="KW-0597">Phosphoprotein</keyword>
<organism evidence="3 4">
    <name type="scientific">Phormidium pseudopriestleyi FRX01</name>
    <dbReference type="NCBI Taxonomy" id="1759528"/>
    <lineage>
        <taxon>Bacteria</taxon>
        <taxon>Bacillati</taxon>
        <taxon>Cyanobacteriota</taxon>
        <taxon>Cyanophyceae</taxon>
        <taxon>Oscillatoriophycideae</taxon>
        <taxon>Oscillatoriales</taxon>
        <taxon>Oscillatoriaceae</taxon>
        <taxon>Phormidium</taxon>
    </lineage>
</organism>
<feature type="modified residue" description="Phosphohistidine" evidence="1">
    <location>
        <position position="30"/>
    </location>
</feature>
<evidence type="ECO:0000256" key="1">
    <source>
        <dbReference type="PROSITE-ProRule" id="PRU00110"/>
    </source>
</evidence>
<name>A0ABS3FY93_9CYAN</name>
<evidence type="ECO:0000313" key="4">
    <source>
        <dbReference type="Proteomes" id="UP000664844"/>
    </source>
</evidence>
<dbReference type="RefSeq" id="WP_207090016.1">
    <property type="nucleotide sequence ID" value="NZ_JAFLQW010000563.1"/>
</dbReference>
<protein>
    <submittedName>
        <fullName evidence="3">Hpt domain-containing protein</fullName>
    </submittedName>
</protein>
<dbReference type="Gene3D" id="1.20.120.160">
    <property type="entry name" value="HPT domain"/>
    <property type="match status" value="1"/>
</dbReference>
<dbReference type="SUPFAM" id="SSF47226">
    <property type="entry name" value="Histidine-containing phosphotransfer domain, HPT domain"/>
    <property type="match status" value="1"/>
</dbReference>
<dbReference type="Proteomes" id="UP000664844">
    <property type="component" value="Unassembled WGS sequence"/>
</dbReference>
<sequence>MRRELLAIEPFVGKQKIERSVLNELFRSFHSLKGLSGMVGVKEAEE</sequence>
<reference evidence="3 4" key="1">
    <citation type="submission" date="2021-03" db="EMBL/GenBank/DDBJ databases">
        <title>Metabolic Capacity of the Antarctic Cyanobacterium Phormidium pseudopriestleyi that Sustains Oxygenic Photosynthesis in the Presence of Hydrogen Sulfide.</title>
        <authorList>
            <person name="Lumian J.E."/>
            <person name="Jungblut A.D."/>
            <person name="Dillon M.L."/>
            <person name="Hawes I."/>
            <person name="Doran P.T."/>
            <person name="Mackey T.J."/>
            <person name="Dick G.J."/>
            <person name="Grettenberger C.L."/>
            <person name="Sumner D.Y."/>
        </authorList>
    </citation>
    <scope>NUCLEOTIDE SEQUENCE [LARGE SCALE GENOMIC DNA]</scope>
    <source>
        <strain evidence="3 4">FRX01</strain>
    </source>
</reference>
<dbReference type="InterPro" id="IPR036641">
    <property type="entry name" value="HPT_dom_sf"/>
</dbReference>
<dbReference type="InterPro" id="IPR008207">
    <property type="entry name" value="Sig_transdc_His_kin_Hpt_dom"/>
</dbReference>
<dbReference type="Pfam" id="PF01627">
    <property type="entry name" value="Hpt"/>
    <property type="match status" value="1"/>
</dbReference>
<accession>A0ABS3FY93</accession>
<dbReference type="EMBL" id="JAFLQW010000563">
    <property type="protein sequence ID" value="MBO0351581.1"/>
    <property type="molecule type" value="Genomic_DNA"/>
</dbReference>